<dbReference type="EMBL" id="GBXM01045426">
    <property type="protein sequence ID" value="JAH63151.1"/>
    <property type="molecule type" value="Transcribed_RNA"/>
</dbReference>
<reference evidence="2" key="1">
    <citation type="submission" date="2014-11" db="EMBL/GenBank/DDBJ databases">
        <authorList>
            <person name="Amaro Gonzalez C."/>
        </authorList>
    </citation>
    <scope>NUCLEOTIDE SEQUENCE</scope>
</reference>
<dbReference type="AlphaFoldDB" id="A0A0E9UBC8"/>
<reference evidence="2" key="2">
    <citation type="journal article" date="2015" name="Fish Shellfish Immunol.">
        <title>Early steps in the European eel (Anguilla anguilla)-Vibrio vulnificus interaction in the gills: Role of the RtxA13 toxin.</title>
        <authorList>
            <person name="Callol A."/>
            <person name="Pajuelo D."/>
            <person name="Ebbesson L."/>
            <person name="Teles M."/>
            <person name="MacKenzie S."/>
            <person name="Amaro C."/>
        </authorList>
    </citation>
    <scope>NUCLEOTIDE SEQUENCE</scope>
</reference>
<keyword evidence="1" id="KW-0812">Transmembrane</keyword>
<sequence length="87" mass="9975">MPRAGFEPATLRLPDNRSYLLSYDFSLEEGVDCLSSHFPYSTSSLFYRDERSYFSPNCRDAVQSVSIWTVALFFIVLALYSSTLDLK</sequence>
<accession>A0A0E9UBC8</accession>
<organism evidence="2">
    <name type="scientific">Anguilla anguilla</name>
    <name type="common">European freshwater eel</name>
    <name type="synonym">Muraena anguilla</name>
    <dbReference type="NCBI Taxonomy" id="7936"/>
    <lineage>
        <taxon>Eukaryota</taxon>
        <taxon>Metazoa</taxon>
        <taxon>Chordata</taxon>
        <taxon>Craniata</taxon>
        <taxon>Vertebrata</taxon>
        <taxon>Euteleostomi</taxon>
        <taxon>Actinopterygii</taxon>
        <taxon>Neopterygii</taxon>
        <taxon>Teleostei</taxon>
        <taxon>Anguilliformes</taxon>
        <taxon>Anguillidae</taxon>
        <taxon>Anguilla</taxon>
    </lineage>
</organism>
<feature type="transmembrane region" description="Helical" evidence="1">
    <location>
        <begin position="61"/>
        <end position="80"/>
    </location>
</feature>
<keyword evidence="1" id="KW-1133">Transmembrane helix</keyword>
<evidence type="ECO:0000313" key="2">
    <source>
        <dbReference type="EMBL" id="JAH63151.1"/>
    </source>
</evidence>
<proteinExistence type="predicted"/>
<protein>
    <submittedName>
        <fullName evidence="2">Uncharacterized protein</fullName>
    </submittedName>
</protein>
<keyword evidence="1" id="KW-0472">Membrane</keyword>
<name>A0A0E9UBC8_ANGAN</name>
<evidence type="ECO:0000256" key="1">
    <source>
        <dbReference type="SAM" id="Phobius"/>
    </source>
</evidence>